<evidence type="ECO:0000313" key="5">
    <source>
        <dbReference type="Proteomes" id="UP000283426"/>
    </source>
</evidence>
<gene>
    <name evidence="3" type="ORF">DWW24_18055</name>
    <name evidence="4" type="ORF">DXA53_04280</name>
</gene>
<dbReference type="Proteomes" id="UP000283426">
    <property type="component" value="Unassembled WGS sequence"/>
</dbReference>
<feature type="region of interest" description="Disordered" evidence="1">
    <location>
        <begin position="258"/>
        <end position="278"/>
    </location>
</feature>
<evidence type="ECO:0000256" key="2">
    <source>
        <dbReference type="SAM" id="SignalP"/>
    </source>
</evidence>
<feature type="compositionally biased region" description="Basic and acidic residues" evidence="1">
    <location>
        <begin position="264"/>
        <end position="278"/>
    </location>
</feature>
<dbReference type="OMA" id="ADIKYRM"/>
<sequence length="278" mass="32422">MKYLLSVIAILWGINVYAQLSPAPQGLDNYKCIDTTRFEIHYSFKFKNHSSQKQYNEDRRVIQVGRSVIKDYSEIIYHYDSLATENFKKGLSTSNNPNITYPCEIYSYPLEKRRHEKYRMILNAGVLCYPSMWEDLNWTYSLDETMVLYNYTCNKATTKYAGREYTAWYTLDVPISYGPYKFFGLPGLIIKIEESTGMYIWEMYSLSVSATPIHIYQYEKEQKCTEESAARTIHRMMTTPMTFLSSAGSRVLVRQNDGSFGSPAKDEKGMPYEPIELR</sequence>
<feature type="chain" id="PRO_5036349211" evidence="2">
    <location>
        <begin position="19"/>
        <end position="278"/>
    </location>
</feature>
<dbReference type="Pfam" id="PF09697">
    <property type="entry name" value="Porph_ging"/>
    <property type="match status" value="1"/>
</dbReference>
<comment type="caution">
    <text evidence="3">The sequence shown here is derived from an EMBL/GenBank/DDBJ whole genome shotgun (WGS) entry which is preliminary data.</text>
</comment>
<dbReference type="Proteomes" id="UP000284434">
    <property type="component" value="Unassembled WGS sequence"/>
</dbReference>
<dbReference type="RefSeq" id="WP_013611193.1">
    <property type="nucleotide sequence ID" value="NZ_JABWDG010000093.1"/>
</dbReference>
<accession>A0A412W645</accession>
<reference evidence="5 6" key="1">
    <citation type="submission" date="2018-08" db="EMBL/GenBank/DDBJ databases">
        <title>A genome reference for cultivated species of the human gut microbiota.</title>
        <authorList>
            <person name="Zou Y."/>
            <person name="Xue W."/>
            <person name="Luo G."/>
        </authorList>
    </citation>
    <scope>NUCLEOTIDE SEQUENCE [LARGE SCALE GENOMIC DNA]</scope>
    <source>
        <strain evidence="3 5">AF14-6AC</strain>
        <strain evidence="4 6">OF03-11</strain>
    </source>
</reference>
<evidence type="ECO:0000313" key="3">
    <source>
        <dbReference type="EMBL" id="RGV19599.1"/>
    </source>
</evidence>
<dbReference type="EMBL" id="QRYW01000048">
    <property type="protein sequence ID" value="RGV19599.1"/>
    <property type="molecule type" value="Genomic_DNA"/>
</dbReference>
<evidence type="ECO:0000256" key="1">
    <source>
        <dbReference type="SAM" id="MobiDB-lite"/>
    </source>
</evidence>
<evidence type="ECO:0000313" key="6">
    <source>
        <dbReference type="Proteomes" id="UP000284434"/>
    </source>
</evidence>
<dbReference type="AlphaFoldDB" id="A0A412W645"/>
<name>A0A412W645_9BACT</name>
<evidence type="ECO:0000313" key="4">
    <source>
        <dbReference type="EMBL" id="RGY09066.1"/>
    </source>
</evidence>
<dbReference type="GeneID" id="61274138"/>
<proteinExistence type="predicted"/>
<keyword evidence="2" id="KW-0732">Signal</keyword>
<organism evidence="3 5">
    <name type="scientific">Odoribacter splanchnicus</name>
    <dbReference type="NCBI Taxonomy" id="28118"/>
    <lineage>
        <taxon>Bacteria</taxon>
        <taxon>Pseudomonadati</taxon>
        <taxon>Bacteroidota</taxon>
        <taxon>Bacteroidia</taxon>
        <taxon>Bacteroidales</taxon>
        <taxon>Odoribacteraceae</taxon>
        <taxon>Odoribacter</taxon>
    </lineage>
</organism>
<dbReference type="NCBIfam" id="TIGR01200">
    <property type="entry name" value="GLPGLI"/>
    <property type="match status" value="1"/>
</dbReference>
<dbReference type="InterPro" id="IPR005901">
    <property type="entry name" value="GLPGLI"/>
</dbReference>
<dbReference type="EMBL" id="QSCO01000004">
    <property type="protein sequence ID" value="RGY09066.1"/>
    <property type="molecule type" value="Genomic_DNA"/>
</dbReference>
<protein>
    <submittedName>
        <fullName evidence="3">GLPGLI family protein</fullName>
    </submittedName>
</protein>
<feature type="signal peptide" evidence="2">
    <location>
        <begin position="1"/>
        <end position="18"/>
    </location>
</feature>